<dbReference type="EMBL" id="WTVQ01000004">
    <property type="protein sequence ID" value="NMG73929.1"/>
    <property type="molecule type" value="Genomic_DNA"/>
</dbReference>
<dbReference type="PANTHER" id="PTHR32309">
    <property type="entry name" value="TYROSINE-PROTEIN KINASE"/>
    <property type="match status" value="1"/>
</dbReference>
<accession>A0ABX1Q6C8</accession>
<keyword evidence="4 6" id="KW-1133">Transmembrane helix</keyword>
<keyword evidence="2" id="KW-1003">Cell membrane</keyword>
<name>A0ABX1Q6C8_9RHOO</name>
<evidence type="ECO:0000256" key="3">
    <source>
        <dbReference type="ARBA" id="ARBA00022692"/>
    </source>
</evidence>
<evidence type="ECO:0000259" key="7">
    <source>
        <dbReference type="Pfam" id="PF02706"/>
    </source>
</evidence>
<dbReference type="Pfam" id="PF02706">
    <property type="entry name" value="Wzz"/>
    <property type="match status" value="1"/>
</dbReference>
<keyword evidence="5 6" id="KW-0472">Membrane</keyword>
<feature type="domain" description="Polysaccharide chain length determinant N-terminal" evidence="7">
    <location>
        <begin position="22"/>
        <end position="73"/>
    </location>
</feature>
<evidence type="ECO:0000256" key="4">
    <source>
        <dbReference type="ARBA" id="ARBA00022989"/>
    </source>
</evidence>
<reference evidence="8 9" key="1">
    <citation type="submission" date="2019-12" db="EMBL/GenBank/DDBJ databases">
        <title>Comparative genomics gives insights into the taxonomy of the Azoarcus-Aromatoleum group and reveals separate origins of nif in the plant-associated Azoarcus and non-plant-associated Aromatoleum sub-groups.</title>
        <authorList>
            <person name="Lafos M."/>
            <person name="Maluk M."/>
            <person name="Batista M."/>
            <person name="Junghare M."/>
            <person name="Carmona M."/>
            <person name="Faoro H."/>
            <person name="Cruz L.M."/>
            <person name="Battistoni F."/>
            <person name="De Souza E."/>
            <person name="Pedrosa F."/>
            <person name="Chen W.-M."/>
            <person name="Poole P.S."/>
            <person name="Dixon R.A."/>
            <person name="James E.K."/>
        </authorList>
    </citation>
    <scope>NUCLEOTIDE SEQUENCE [LARGE SCALE GENOMIC DNA]</scope>
    <source>
        <strain evidence="8 9">22Lin</strain>
    </source>
</reference>
<dbReference type="Proteomes" id="UP000648984">
    <property type="component" value="Unassembled WGS sequence"/>
</dbReference>
<protein>
    <recommendedName>
        <fullName evidence="7">Polysaccharide chain length determinant N-terminal domain-containing protein</fullName>
    </recommendedName>
</protein>
<proteinExistence type="predicted"/>
<keyword evidence="3 6" id="KW-0812">Transmembrane</keyword>
<organism evidence="8 9">
    <name type="scientific">Aromatoleum diolicum</name>
    <dbReference type="NCBI Taxonomy" id="75796"/>
    <lineage>
        <taxon>Bacteria</taxon>
        <taxon>Pseudomonadati</taxon>
        <taxon>Pseudomonadota</taxon>
        <taxon>Betaproteobacteria</taxon>
        <taxon>Rhodocyclales</taxon>
        <taxon>Rhodocyclaceae</taxon>
        <taxon>Aromatoleum</taxon>
    </lineage>
</organism>
<evidence type="ECO:0000256" key="6">
    <source>
        <dbReference type="SAM" id="Phobius"/>
    </source>
</evidence>
<gene>
    <name evidence="8" type="ORF">GPA25_04060</name>
</gene>
<sequence>MTFYWLNVRMHRDQSAVLYSENELNLVDLWDVLVRRRIWIVATLVVCIAGAIAYLLLKPPVYEARVKLRIGQVAGAGFFEPPEVLSSRLLAMYGEDVADGVRRQRPFLKQAAIPKGVPGGVELVVVADRPADATALLGRIFEEIQKTHQETFRENWRVLNERIQHLDAQRMALQLQFSDASDLIDRLKPRDPVQASLMMLERGRISASIAGLDAERPSLVQKLTPPQTQSTELLGEIAAPQKPAAPKRGLVLALAVILGVVGGVLLSFVVEFFAKARERPRRASPHE</sequence>
<evidence type="ECO:0000256" key="5">
    <source>
        <dbReference type="ARBA" id="ARBA00023136"/>
    </source>
</evidence>
<dbReference type="InterPro" id="IPR050445">
    <property type="entry name" value="Bact_polysacc_biosynth/exp"/>
</dbReference>
<evidence type="ECO:0000256" key="1">
    <source>
        <dbReference type="ARBA" id="ARBA00004651"/>
    </source>
</evidence>
<feature type="transmembrane region" description="Helical" evidence="6">
    <location>
        <begin position="250"/>
        <end position="274"/>
    </location>
</feature>
<feature type="transmembrane region" description="Helical" evidence="6">
    <location>
        <begin position="38"/>
        <end position="57"/>
    </location>
</feature>
<dbReference type="PANTHER" id="PTHR32309:SF13">
    <property type="entry name" value="FERRIC ENTEROBACTIN TRANSPORT PROTEIN FEPE"/>
    <property type="match status" value="1"/>
</dbReference>
<keyword evidence="9" id="KW-1185">Reference proteome</keyword>
<evidence type="ECO:0000313" key="9">
    <source>
        <dbReference type="Proteomes" id="UP000648984"/>
    </source>
</evidence>
<dbReference type="InterPro" id="IPR003856">
    <property type="entry name" value="LPS_length_determ_N"/>
</dbReference>
<comment type="subcellular location">
    <subcellularLocation>
        <location evidence="1">Cell membrane</location>
        <topology evidence="1">Multi-pass membrane protein</topology>
    </subcellularLocation>
</comment>
<evidence type="ECO:0000313" key="8">
    <source>
        <dbReference type="EMBL" id="NMG73929.1"/>
    </source>
</evidence>
<evidence type="ECO:0000256" key="2">
    <source>
        <dbReference type="ARBA" id="ARBA00022475"/>
    </source>
</evidence>
<dbReference type="RefSeq" id="WP_169259069.1">
    <property type="nucleotide sequence ID" value="NZ_WTVQ01000004.1"/>
</dbReference>
<comment type="caution">
    <text evidence="8">The sequence shown here is derived from an EMBL/GenBank/DDBJ whole genome shotgun (WGS) entry which is preliminary data.</text>
</comment>